<dbReference type="PANTHER" id="PTHR38781">
    <property type="entry name" value="ANTITOXIN DINJ-RELATED"/>
    <property type="match status" value="1"/>
</dbReference>
<protein>
    <submittedName>
        <fullName evidence="3">Addiction module antitoxin, RelB/DinJ family</fullName>
    </submittedName>
</protein>
<dbReference type="GO" id="GO:0015643">
    <property type="term" value="F:toxic substance binding"/>
    <property type="evidence" value="ECO:0007669"/>
    <property type="project" value="InterPro"/>
</dbReference>
<dbReference type="PIRSF" id="PIRSF003108">
    <property type="entry name" value="DinJ"/>
    <property type="match status" value="1"/>
</dbReference>
<dbReference type="AlphaFoldDB" id="A0A806DA69"/>
<keyword evidence="2" id="KW-1277">Toxin-antitoxin system</keyword>
<dbReference type="EMBL" id="CP001881">
    <property type="protein sequence ID" value="ADC33779.1"/>
    <property type="molecule type" value="Genomic_DNA"/>
</dbReference>
<gene>
    <name evidence="3" type="ORF">ZZM4_0002</name>
</gene>
<dbReference type="RefSeq" id="WP_012954669.1">
    <property type="nucleotide sequence ID" value="NC_013784.1"/>
</dbReference>
<dbReference type="Pfam" id="PF04221">
    <property type="entry name" value="RelB"/>
    <property type="match status" value="1"/>
</dbReference>
<dbReference type="GO" id="GO:0000987">
    <property type="term" value="F:cis-regulatory region sequence-specific DNA binding"/>
    <property type="evidence" value="ECO:0007669"/>
    <property type="project" value="InterPro"/>
</dbReference>
<dbReference type="GeneID" id="79905287"/>
<dbReference type="InterPro" id="IPR013321">
    <property type="entry name" value="Arc_rbn_hlx_hlx"/>
</dbReference>
<accession>A0A806DA69</accession>
<dbReference type="InterPro" id="IPR007337">
    <property type="entry name" value="RelB/DinJ"/>
</dbReference>
<dbReference type="GO" id="GO:0044010">
    <property type="term" value="P:single-species biofilm formation"/>
    <property type="evidence" value="ECO:0007669"/>
    <property type="project" value="InterPro"/>
</dbReference>
<dbReference type="PANTHER" id="PTHR38781:SF1">
    <property type="entry name" value="ANTITOXIN DINJ-RELATED"/>
    <property type="match status" value="1"/>
</dbReference>
<name>A0A806DA69_ZYMMO</name>
<dbReference type="GO" id="GO:0006351">
    <property type="term" value="P:DNA-templated transcription"/>
    <property type="evidence" value="ECO:0007669"/>
    <property type="project" value="TreeGrafter"/>
</dbReference>
<geneLocation type="plasmid" evidence="3">
    <name>pZZM401</name>
</geneLocation>
<evidence type="ECO:0000313" key="3">
    <source>
        <dbReference type="EMBL" id="ADC33779.1"/>
    </source>
</evidence>
<evidence type="ECO:0000256" key="1">
    <source>
        <dbReference type="ARBA" id="ARBA00010562"/>
    </source>
</evidence>
<dbReference type="InterPro" id="IPR026262">
    <property type="entry name" value="DinJ"/>
</dbReference>
<comment type="similarity">
    <text evidence="1">Belongs to the RelB/DinJ antitoxin family.</text>
</comment>
<dbReference type="Gene3D" id="1.10.1220.10">
    <property type="entry name" value="Met repressor-like"/>
    <property type="match status" value="1"/>
</dbReference>
<dbReference type="NCBIfam" id="TIGR02384">
    <property type="entry name" value="RelB_DinJ"/>
    <property type="match status" value="1"/>
</dbReference>
<keyword evidence="3" id="KW-0614">Plasmid</keyword>
<sequence length="85" mass="9342">MKADSVVRARIPTLTKEAAIKTLEQMGLSISDAIRLLMTKIANEQRLPFSVELPTVETKKAIIELENGKGKAFKNADALFEDLGI</sequence>
<dbReference type="GO" id="GO:0006355">
    <property type="term" value="P:regulation of DNA-templated transcription"/>
    <property type="evidence" value="ECO:0007669"/>
    <property type="project" value="InterPro"/>
</dbReference>
<proteinExistence type="inferred from homology"/>
<organism evidence="3">
    <name type="scientific">Zymomonas mobilis subsp. mobilis (strain ATCC 31821 / ZM4 / CP4)</name>
    <dbReference type="NCBI Taxonomy" id="264203"/>
    <lineage>
        <taxon>Bacteria</taxon>
        <taxon>Pseudomonadati</taxon>
        <taxon>Pseudomonadota</taxon>
        <taxon>Alphaproteobacteria</taxon>
        <taxon>Sphingomonadales</taxon>
        <taxon>Zymomonadaceae</taxon>
        <taxon>Zymomonas</taxon>
    </lineage>
</organism>
<evidence type="ECO:0000256" key="2">
    <source>
        <dbReference type="ARBA" id="ARBA00022649"/>
    </source>
</evidence>
<reference evidence="3" key="1">
    <citation type="submission" date="2010-01" db="EMBL/GenBank/DDBJ databases">
        <title>Complete sequence of plasmid1 of Zymomonas mobilis subsp. mobilis ZM4.</title>
        <authorList>
            <consortium name="US DOE Joint Genome Institute"/>
            <person name="Lucas S."/>
            <person name="Copeland A."/>
            <person name="Lapidus A."/>
            <person name="Glavina del Rio T."/>
            <person name="Tice H."/>
            <person name="Bruce D."/>
            <person name="Goodwin L."/>
            <person name="Pitluck S."/>
            <person name="Balakireva M."/>
            <person name="Brettin T."/>
            <person name="Detter J.C."/>
            <person name="Han C."/>
            <person name="Larimer F."/>
            <person name="Land M."/>
            <person name="Hauser L."/>
            <person name="Kyrpides N."/>
            <person name="Mikhailova N."/>
            <person name="Pappas K."/>
        </authorList>
    </citation>
    <scope>NUCLEOTIDE SEQUENCE [LARGE SCALE GENOMIC DNA]</scope>
    <source>
        <strain evidence="3">ZM4</strain>
        <plasmid evidence="3">pZZM401</plasmid>
    </source>
</reference>